<keyword evidence="10" id="KW-1185">Reference proteome</keyword>
<dbReference type="InterPro" id="IPR028366">
    <property type="entry name" value="PhoU"/>
</dbReference>
<dbReference type="AlphaFoldDB" id="A0A0Q3TXB2"/>
<gene>
    <name evidence="9" type="ORF">AN957_01065</name>
</gene>
<evidence type="ECO:0000256" key="6">
    <source>
        <dbReference type="ARBA" id="ARBA00022592"/>
    </source>
</evidence>
<keyword evidence="4 7" id="KW-0813">Transport</keyword>
<dbReference type="PANTHER" id="PTHR42930">
    <property type="entry name" value="PHOSPHATE-SPECIFIC TRANSPORT SYSTEM ACCESSORY PROTEIN PHOU"/>
    <property type="match status" value="1"/>
</dbReference>
<evidence type="ECO:0000256" key="7">
    <source>
        <dbReference type="PIRNR" id="PIRNR003107"/>
    </source>
</evidence>
<comment type="subcellular location">
    <subcellularLocation>
        <location evidence="1 7">Cytoplasm</location>
    </subcellularLocation>
</comment>
<dbReference type="NCBIfam" id="TIGR02135">
    <property type="entry name" value="phoU_full"/>
    <property type="match status" value="1"/>
</dbReference>
<comment type="caution">
    <text evidence="9">The sequence shown here is derived from an EMBL/GenBank/DDBJ whole genome shotgun (WGS) entry which is preliminary data.</text>
</comment>
<dbReference type="RefSeq" id="WP_053478009.1">
    <property type="nucleotide sequence ID" value="NZ_CP041305.1"/>
</dbReference>
<dbReference type="GO" id="GO:0005737">
    <property type="term" value="C:cytoplasm"/>
    <property type="evidence" value="ECO:0007669"/>
    <property type="project" value="UniProtKB-SubCell"/>
</dbReference>
<dbReference type="EMBL" id="LJIX01000003">
    <property type="protein sequence ID" value="KQL27557.1"/>
    <property type="molecule type" value="Genomic_DNA"/>
</dbReference>
<dbReference type="STRING" id="1637975.AN957_01065"/>
<dbReference type="PANTHER" id="PTHR42930:SF3">
    <property type="entry name" value="PHOSPHATE-SPECIFIC TRANSPORT SYSTEM ACCESSORY PROTEIN PHOU"/>
    <property type="match status" value="1"/>
</dbReference>
<feature type="domain" description="PhoU" evidence="8">
    <location>
        <begin position="121"/>
        <end position="205"/>
    </location>
</feature>
<evidence type="ECO:0000313" key="9">
    <source>
        <dbReference type="EMBL" id="KQL27557.1"/>
    </source>
</evidence>
<dbReference type="Proteomes" id="UP000050996">
    <property type="component" value="Unassembled WGS sequence"/>
</dbReference>
<dbReference type="FunFam" id="1.20.58.220:FF:000004">
    <property type="entry name" value="Phosphate-specific transport system accessory protein PhoU"/>
    <property type="match status" value="1"/>
</dbReference>
<dbReference type="GO" id="GO:0045936">
    <property type="term" value="P:negative regulation of phosphate metabolic process"/>
    <property type="evidence" value="ECO:0007669"/>
    <property type="project" value="InterPro"/>
</dbReference>
<dbReference type="SUPFAM" id="SSF109755">
    <property type="entry name" value="PhoU-like"/>
    <property type="match status" value="1"/>
</dbReference>
<keyword evidence="5 7" id="KW-0963">Cytoplasm</keyword>
<proteinExistence type="inferred from homology"/>
<feature type="domain" description="PhoU" evidence="8">
    <location>
        <begin position="18"/>
        <end position="105"/>
    </location>
</feature>
<sequence length="219" mass="25136">MVVRENYENKLQELKDKIIEMNRLTVSSFEKAFTAFKTQDIELALKVIEEDTAIDNLEAEINQFVVWLMVKEQPVARDLRGIIGALKISSDIERIADFAVNIAKSTIKIGNSKSLLSMTNIEEMKEISIIMLQKAVQAFLDENMMLAKEVASLDDQVDEYYGETYKRITSYLSEHPEETNQLVQLLFINRYLERTADHITNIAESAAYLIKGRIYDLNS</sequence>
<dbReference type="Pfam" id="PF01895">
    <property type="entry name" value="PhoU"/>
    <property type="match status" value="2"/>
</dbReference>
<reference evidence="9 10" key="1">
    <citation type="submission" date="2015-09" db="EMBL/GenBank/DDBJ databases">
        <title>Genome sequencing project for genomic taxonomy and phylogenomics of Bacillus-like bacteria.</title>
        <authorList>
            <person name="Liu B."/>
            <person name="Wang J."/>
            <person name="Zhu Y."/>
            <person name="Liu G."/>
            <person name="Chen Q."/>
            <person name="Chen Z."/>
            <person name="Lan J."/>
            <person name="Che J."/>
            <person name="Ge C."/>
            <person name="Shi H."/>
            <person name="Pan Z."/>
            <person name="Liu X."/>
        </authorList>
    </citation>
    <scope>NUCLEOTIDE SEQUENCE [LARGE SCALE GENOMIC DNA]</scope>
    <source>
        <strain evidence="9 10">FJAT-18043</strain>
    </source>
</reference>
<evidence type="ECO:0000313" key="10">
    <source>
        <dbReference type="Proteomes" id="UP000050996"/>
    </source>
</evidence>
<evidence type="ECO:0000256" key="3">
    <source>
        <dbReference type="ARBA" id="ARBA00011738"/>
    </source>
</evidence>
<keyword evidence="6 7" id="KW-0592">Phosphate transport</keyword>
<dbReference type="InterPro" id="IPR026022">
    <property type="entry name" value="PhoU_dom"/>
</dbReference>
<dbReference type="InterPro" id="IPR038078">
    <property type="entry name" value="PhoU-like_sf"/>
</dbReference>
<evidence type="ECO:0000256" key="1">
    <source>
        <dbReference type="ARBA" id="ARBA00004496"/>
    </source>
</evidence>
<name>A0A0Q3TXB2_9BACI</name>
<dbReference type="Gene3D" id="1.20.58.220">
    <property type="entry name" value="Phosphate transport system protein phou homolog 2, domain 2"/>
    <property type="match status" value="1"/>
</dbReference>
<dbReference type="GO" id="GO:0030643">
    <property type="term" value="P:intracellular phosphate ion homeostasis"/>
    <property type="evidence" value="ECO:0007669"/>
    <property type="project" value="InterPro"/>
</dbReference>
<dbReference type="PATRIC" id="fig|1637975.4.peg.5564"/>
<accession>A0A0Q3TXB2</accession>
<organism evidence="9 10">
    <name type="scientific">Cytobacillus solani</name>
    <dbReference type="NCBI Taxonomy" id="1637975"/>
    <lineage>
        <taxon>Bacteria</taxon>
        <taxon>Bacillati</taxon>
        <taxon>Bacillota</taxon>
        <taxon>Bacilli</taxon>
        <taxon>Bacillales</taxon>
        <taxon>Bacillaceae</taxon>
        <taxon>Cytobacillus</taxon>
    </lineage>
</organism>
<evidence type="ECO:0000256" key="2">
    <source>
        <dbReference type="ARBA" id="ARBA00008107"/>
    </source>
</evidence>
<comment type="similarity">
    <text evidence="2 7">Belongs to the PhoU family.</text>
</comment>
<protein>
    <recommendedName>
        <fullName evidence="7">Phosphate-specific transport system accessory protein PhoU</fullName>
    </recommendedName>
</protein>
<evidence type="ECO:0000256" key="5">
    <source>
        <dbReference type="ARBA" id="ARBA00022490"/>
    </source>
</evidence>
<comment type="function">
    <text evidence="7">Plays a role in the regulation of phosphate uptake.</text>
</comment>
<comment type="subunit">
    <text evidence="3 7">Homodimer.</text>
</comment>
<dbReference type="GO" id="GO:0006817">
    <property type="term" value="P:phosphate ion transport"/>
    <property type="evidence" value="ECO:0007669"/>
    <property type="project" value="UniProtKB-KW"/>
</dbReference>
<evidence type="ECO:0000256" key="4">
    <source>
        <dbReference type="ARBA" id="ARBA00022448"/>
    </source>
</evidence>
<evidence type="ECO:0000259" key="8">
    <source>
        <dbReference type="Pfam" id="PF01895"/>
    </source>
</evidence>
<dbReference type="PIRSF" id="PIRSF003107">
    <property type="entry name" value="PhoU"/>
    <property type="match status" value="1"/>
</dbReference>